<keyword evidence="2" id="KW-0732">Signal</keyword>
<protein>
    <submittedName>
        <fullName evidence="3">Uncharacterized protein</fullName>
    </submittedName>
</protein>
<feature type="region of interest" description="Disordered" evidence="1">
    <location>
        <begin position="22"/>
        <end position="48"/>
    </location>
</feature>
<evidence type="ECO:0000256" key="1">
    <source>
        <dbReference type="SAM" id="MobiDB-lite"/>
    </source>
</evidence>
<evidence type="ECO:0000313" key="3">
    <source>
        <dbReference type="EMBL" id="NOK12015.1"/>
    </source>
</evidence>
<feature type="signal peptide" evidence="2">
    <location>
        <begin position="1"/>
        <end position="24"/>
    </location>
</feature>
<feature type="chain" id="PRO_5031169944" evidence="2">
    <location>
        <begin position="25"/>
        <end position="84"/>
    </location>
</feature>
<comment type="caution">
    <text evidence="3">The sequence shown here is derived from an EMBL/GenBank/DDBJ whole genome shotgun (WGS) entry which is preliminary data.</text>
</comment>
<name>A0A7Y4JVM9_9BACT</name>
<dbReference type="AlphaFoldDB" id="A0A7Y4JVM9"/>
<evidence type="ECO:0000313" key="4">
    <source>
        <dbReference type="Proteomes" id="UP000528460"/>
    </source>
</evidence>
<dbReference type="EMBL" id="JABFJW010000198">
    <property type="protein sequence ID" value="NOK12015.1"/>
    <property type="molecule type" value="Genomic_DNA"/>
</dbReference>
<dbReference type="PROSITE" id="PS51257">
    <property type="entry name" value="PROKAR_LIPOPROTEIN"/>
    <property type="match status" value="1"/>
</dbReference>
<sequence>MRRNLVALASVGWLLAAACGPADAPSPDRPGGAQDPGDAPAGEDPGSAEHALTPCLSQCYATCVGNTPEVVACRQDCRDACAGG</sequence>
<feature type="compositionally biased region" description="Low complexity" evidence="1">
    <location>
        <begin position="29"/>
        <end position="45"/>
    </location>
</feature>
<dbReference type="Proteomes" id="UP000528460">
    <property type="component" value="Unassembled WGS sequence"/>
</dbReference>
<evidence type="ECO:0000256" key="2">
    <source>
        <dbReference type="SAM" id="SignalP"/>
    </source>
</evidence>
<proteinExistence type="predicted"/>
<organism evidence="3 4">
    <name type="scientific">Corallococcus exercitus</name>
    <dbReference type="NCBI Taxonomy" id="2316736"/>
    <lineage>
        <taxon>Bacteria</taxon>
        <taxon>Pseudomonadati</taxon>
        <taxon>Myxococcota</taxon>
        <taxon>Myxococcia</taxon>
        <taxon>Myxococcales</taxon>
        <taxon>Cystobacterineae</taxon>
        <taxon>Myxococcaceae</taxon>
        <taxon>Corallococcus</taxon>
    </lineage>
</organism>
<reference evidence="3 4" key="1">
    <citation type="submission" date="2020-05" db="EMBL/GenBank/DDBJ databases">
        <authorList>
            <person name="Whitworth D."/>
        </authorList>
    </citation>
    <scope>NUCLEOTIDE SEQUENCE [LARGE SCALE GENOMIC DNA]</scope>
    <source>
        <strain evidence="3 4">CA046A</strain>
    </source>
</reference>
<gene>
    <name evidence="3" type="ORF">HNS30_23535</name>
</gene>
<accession>A0A7Y4JVM9</accession>
<dbReference type="RefSeq" id="WP_171418172.1">
    <property type="nucleotide sequence ID" value="NZ_JABFJW010000198.1"/>
</dbReference>